<feature type="region of interest" description="Disordered" evidence="14">
    <location>
        <begin position="514"/>
        <end position="588"/>
    </location>
</feature>
<name>A0A151SVX3_CAJCA</name>
<comment type="cofactor">
    <cofactor evidence="1 12">
        <name>heme</name>
        <dbReference type="ChEBI" id="CHEBI:30413"/>
    </cofactor>
</comment>
<evidence type="ECO:0000256" key="13">
    <source>
        <dbReference type="RuleBase" id="RU000461"/>
    </source>
</evidence>
<dbReference type="GO" id="GO:0016709">
    <property type="term" value="F:oxidoreductase activity, acting on paired donors, with incorporation or reduction of molecular oxygen, NAD(P)H as one donor, and incorporation of one atom of oxygen"/>
    <property type="evidence" value="ECO:0007669"/>
    <property type="project" value="TreeGrafter"/>
</dbReference>
<dbReference type="InterPro" id="IPR017972">
    <property type="entry name" value="Cyt_P450_CS"/>
</dbReference>
<keyword evidence="15" id="KW-0732">Signal</keyword>
<dbReference type="Gramene" id="C.cajan_13938.t">
    <property type="protein sequence ID" value="C.cajan_13938.t"/>
    <property type="gene ID" value="C.cajan_13938"/>
</dbReference>
<keyword evidence="11" id="KW-0472">Membrane</keyword>
<dbReference type="EMBL" id="CM003612">
    <property type="protein sequence ID" value="KYP58939.1"/>
    <property type="molecule type" value="Genomic_DNA"/>
</dbReference>
<evidence type="ECO:0000256" key="5">
    <source>
        <dbReference type="ARBA" id="ARBA00022692"/>
    </source>
</evidence>
<organism evidence="16 17">
    <name type="scientific">Cajanus cajan</name>
    <name type="common">Pigeon pea</name>
    <name type="synonym">Cajanus indicus</name>
    <dbReference type="NCBI Taxonomy" id="3821"/>
    <lineage>
        <taxon>Eukaryota</taxon>
        <taxon>Viridiplantae</taxon>
        <taxon>Streptophyta</taxon>
        <taxon>Embryophyta</taxon>
        <taxon>Tracheophyta</taxon>
        <taxon>Spermatophyta</taxon>
        <taxon>Magnoliopsida</taxon>
        <taxon>eudicotyledons</taxon>
        <taxon>Gunneridae</taxon>
        <taxon>Pentapetalae</taxon>
        <taxon>rosids</taxon>
        <taxon>fabids</taxon>
        <taxon>Fabales</taxon>
        <taxon>Fabaceae</taxon>
        <taxon>Papilionoideae</taxon>
        <taxon>50 kb inversion clade</taxon>
        <taxon>NPAAA clade</taxon>
        <taxon>indigoferoid/millettioid clade</taxon>
        <taxon>Phaseoleae</taxon>
        <taxon>Cajanus</taxon>
    </lineage>
</organism>
<feature type="binding site" description="axial binding residue" evidence="12">
    <location>
        <position position="459"/>
    </location>
    <ligand>
        <name>heme</name>
        <dbReference type="ChEBI" id="CHEBI:30413"/>
    </ligand>
    <ligandPart>
        <name>Fe</name>
        <dbReference type="ChEBI" id="CHEBI:18248"/>
    </ligandPart>
</feature>
<sequence length="588" mass="66749">MEAWFITLVSFCVCFLIRAIFSLHSSPTKASGKAIITTPPGPSHISIITRLLWLRKSFTELEPTLRTFHAKYGPIITLRIGASPAIFIADGALAHRALVHNGSLFSDRPEAPATAAILSSNRRNISSASYGATWRTLRRNLASEMLHHSRVRSFSGIRKCVLNSLLTRLKSASESIHSVRVIDHLRHAMFCLLVFMCFGERLDEGKVRDIARVERQLLLRLGSFNILNFWPSVTRVLYRKKWLEMLRLRKEQEDVLLPLIRARKQKQKQAKESGLNDDHDDVVSYVDTLLDLQLPEEKRELNEGELVTLCNEFLNAGTDTTSTALQWIMANLVKYPHVQERVVEEIKQVVGEKKEREVKEEELHKLGYLKAVVLEGLRRHPPGHFVLPHAVTEDVVLKDYLVPKNGTVNFMVAEMGLDPKVWEDPLAFKPERFLNDEGFDITGTKEIKMMPFGAGRRICPGYNLALLHLEYFVANLVLNFEWKVPQGGDVDLSEKKEFTVVMKNALQTFRIGQNGPYRVRNGPFRTPKSRTKTTPRTTHSEIRTARSGTHPERPVLPSERPVLPPERPVLLSRTARSPSGTARSPSFL</sequence>
<dbReference type="Gene3D" id="1.10.630.10">
    <property type="entry name" value="Cytochrome P450"/>
    <property type="match status" value="1"/>
</dbReference>
<dbReference type="Pfam" id="PF00067">
    <property type="entry name" value="p450"/>
    <property type="match status" value="1"/>
</dbReference>
<keyword evidence="5" id="KW-0812">Transmembrane</keyword>
<keyword evidence="9 12" id="KW-0408">Iron</keyword>
<dbReference type="OMA" id="NIMCQVL"/>
<evidence type="ECO:0000313" key="17">
    <source>
        <dbReference type="Proteomes" id="UP000075243"/>
    </source>
</evidence>
<dbReference type="InterPro" id="IPR002401">
    <property type="entry name" value="Cyt_P450_E_grp-I"/>
</dbReference>
<dbReference type="FunFam" id="1.10.630.10:FF:000012">
    <property type="entry name" value="Cytochrome P450 family protein"/>
    <property type="match status" value="1"/>
</dbReference>
<evidence type="ECO:0000256" key="12">
    <source>
        <dbReference type="PIRSR" id="PIRSR602401-1"/>
    </source>
</evidence>
<dbReference type="PRINTS" id="PR00385">
    <property type="entry name" value="P450"/>
</dbReference>
<evidence type="ECO:0000256" key="15">
    <source>
        <dbReference type="SAM" id="SignalP"/>
    </source>
</evidence>
<evidence type="ECO:0000256" key="1">
    <source>
        <dbReference type="ARBA" id="ARBA00001971"/>
    </source>
</evidence>
<feature type="chain" id="PRO_5007588750" evidence="15">
    <location>
        <begin position="23"/>
        <end position="588"/>
    </location>
</feature>
<dbReference type="GO" id="GO:0020037">
    <property type="term" value="F:heme binding"/>
    <property type="evidence" value="ECO:0007669"/>
    <property type="project" value="InterPro"/>
</dbReference>
<dbReference type="GO" id="GO:0016020">
    <property type="term" value="C:membrane"/>
    <property type="evidence" value="ECO:0007669"/>
    <property type="project" value="UniProtKB-SubCell"/>
</dbReference>
<dbReference type="Proteomes" id="UP000075243">
    <property type="component" value="Chromosome 10"/>
</dbReference>
<keyword evidence="17" id="KW-1185">Reference proteome</keyword>
<comment type="subcellular location">
    <subcellularLocation>
        <location evidence="2">Membrane</location>
        <topology evidence="2">Single-pass membrane protein</topology>
    </subcellularLocation>
</comment>
<evidence type="ECO:0000256" key="7">
    <source>
        <dbReference type="ARBA" id="ARBA00022989"/>
    </source>
</evidence>
<gene>
    <name evidence="16" type="ORF">KK1_014363</name>
</gene>
<feature type="compositionally biased region" description="Polar residues" evidence="14">
    <location>
        <begin position="574"/>
        <end position="588"/>
    </location>
</feature>
<comment type="similarity">
    <text evidence="3 13">Belongs to the cytochrome P450 family.</text>
</comment>
<evidence type="ECO:0000313" key="16">
    <source>
        <dbReference type="EMBL" id="KYP58939.1"/>
    </source>
</evidence>
<dbReference type="GO" id="GO:0005506">
    <property type="term" value="F:iron ion binding"/>
    <property type="evidence" value="ECO:0007669"/>
    <property type="project" value="InterPro"/>
</dbReference>
<evidence type="ECO:0000256" key="2">
    <source>
        <dbReference type="ARBA" id="ARBA00004167"/>
    </source>
</evidence>
<evidence type="ECO:0000256" key="11">
    <source>
        <dbReference type="ARBA" id="ARBA00023136"/>
    </source>
</evidence>
<dbReference type="PANTHER" id="PTHR24298">
    <property type="entry name" value="FLAVONOID 3'-MONOOXYGENASE-RELATED"/>
    <property type="match status" value="1"/>
</dbReference>
<keyword evidence="4 12" id="KW-0349">Heme</keyword>
<evidence type="ECO:0000256" key="6">
    <source>
        <dbReference type="ARBA" id="ARBA00022723"/>
    </source>
</evidence>
<dbReference type="STRING" id="3821.A0A151SVX3"/>
<evidence type="ECO:0000256" key="8">
    <source>
        <dbReference type="ARBA" id="ARBA00023002"/>
    </source>
</evidence>
<keyword evidence="7" id="KW-1133">Transmembrane helix</keyword>
<keyword evidence="6 12" id="KW-0479">Metal-binding</keyword>
<evidence type="ECO:0000256" key="3">
    <source>
        <dbReference type="ARBA" id="ARBA00010617"/>
    </source>
</evidence>
<dbReference type="InterPro" id="IPR036396">
    <property type="entry name" value="Cyt_P450_sf"/>
</dbReference>
<feature type="compositionally biased region" description="Basic and acidic residues" evidence="14">
    <location>
        <begin position="538"/>
        <end position="553"/>
    </location>
</feature>
<dbReference type="AlphaFoldDB" id="A0A151SVX3"/>
<evidence type="ECO:0000256" key="9">
    <source>
        <dbReference type="ARBA" id="ARBA00023004"/>
    </source>
</evidence>
<dbReference type="InterPro" id="IPR051103">
    <property type="entry name" value="Plant_metabolite_P450s"/>
</dbReference>
<reference evidence="16 17" key="1">
    <citation type="journal article" date="2012" name="Nat. Biotechnol.">
        <title>Draft genome sequence of pigeonpea (Cajanus cajan), an orphan legume crop of resource-poor farmers.</title>
        <authorList>
            <person name="Varshney R.K."/>
            <person name="Chen W."/>
            <person name="Li Y."/>
            <person name="Bharti A.K."/>
            <person name="Saxena R.K."/>
            <person name="Schlueter J.A."/>
            <person name="Donoghue M.T."/>
            <person name="Azam S."/>
            <person name="Fan G."/>
            <person name="Whaley A.M."/>
            <person name="Farmer A.D."/>
            <person name="Sheridan J."/>
            <person name="Iwata A."/>
            <person name="Tuteja R."/>
            <person name="Penmetsa R.V."/>
            <person name="Wu W."/>
            <person name="Upadhyaya H.D."/>
            <person name="Yang S.P."/>
            <person name="Shah T."/>
            <person name="Saxena K.B."/>
            <person name="Michael T."/>
            <person name="McCombie W.R."/>
            <person name="Yang B."/>
            <person name="Zhang G."/>
            <person name="Yang H."/>
            <person name="Wang J."/>
            <person name="Spillane C."/>
            <person name="Cook D.R."/>
            <person name="May G.D."/>
            <person name="Xu X."/>
            <person name="Jackson S.A."/>
        </authorList>
    </citation>
    <scope>NUCLEOTIDE SEQUENCE [LARGE SCALE GENOMIC DNA]</scope>
    <source>
        <strain evidence="17">cv. Asha</strain>
    </source>
</reference>
<proteinExistence type="inferred from homology"/>
<evidence type="ECO:0000256" key="14">
    <source>
        <dbReference type="SAM" id="MobiDB-lite"/>
    </source>
</evidence>
<dbReference type="CDD" id="cd11075">
    <property type="entry name" value="CYP77_89"/>
    <property type="match status" value="1"/>
</dbReference>
<keyword evidence="10 13" id="KW-0503">Monooxygenase</keyword>
<keyword evidence="8 13" id="KW-0560">Oxidoreductase</keyword>
<dbReference type="PRINTS" id="PR00463">
    <property type="entry name" value="EP450I"/>
</dbReference>
<feature type="signal peptide" evidence="15">
    <location>
        <begin position="1"/>
        <end position="22"/>
    </location>
</feature>
<evidence type="ECO:0000256" key="10">
    <source>
        <dbReference type="ARBA" id="ARBA00023033"/>
    </source>
</evidence>
<dbReference type="InterPro" id="IPR001128">
    <property type="entry name" value="Cyt_P450"/>
</dbReference>
<accession>A0A151SVX3</accession>
<dbReference type="SUPFAM" id="SSF48264">
    <property type="entry name" value="Cytochrome P450"/>
    <property type="match status" value="1"/>
</dbReference>
<dbReference type="PROSITE" id="PS00086">
    <property type="entry name" value="CYTOCHROME_P450"/>
    <property type="match status" value="1"/>
</dbReference>
<dbReference type="PANTHER" id="PTHR24298:SF800">
    <property type="entry name" value="CYTOCHROME P450 89A2-RELATED"/>
    <property type="match status" value="1"/>
</dbReference>
<protein>
    <submittedName>
        <fullName evidence="16">Cytochrome P450 89A2</fullName>
    </submittedName>
</protein>
<evidence type="ECO:0000256" key="4">
    <source>
        <dbReference type="ARBA" id="ARBA00022617"/>
    </source>
</evidence>